<accession>A0A3B7MPF9</accession>
<feature type="chain" id="PRO_5017578544" description="BAAT/Acyl-CoA thioester hydrolase C-terminal domain-containing protein" evidence="1">
    <location>
        <begin position="19"/>
        <end position="344"/>
    </location>
</feature>
<dbReference type="Gene3D" id="3.40.50.1820">
    <property type="entry name" value="alpha/beta hydrolase"/>
    <property type="match status" value="1"/>
</dbReference>
<dbReference type="PANTHER" id="PTHR43265">
    <property type="entry name" value="ESTERASE ESTD"/>
    <property type="match status" value="1"/>
</dbReference>
<dbReference type="PANTHER" id="PTHR43265:SF1">
    <property type="entry name" value="ESTERASE ESTD"/>
    <property type="match status" value="1"/>
</dbReference>
<keyword evidence="1" id="KW-0732">Signal</keyword>
<dbReference type="Pfam" id="PF08840">
    <property type="entry name" value="BAAT_C"/>
    <property type="match status" value="1"/>
</dbReference>
<dbReference type="InterPro" id="IPR014940">
    <property type="entry name" value="BAAT_C"/>
</dbReference>
<protein>
    <recommendedName>
        <fullName evidence="2">BAAT/Acyl-CoA thioester hydrolase C-terminal domain-containing protein</fullName>
    </recommendedName>
</protein>
<sequence length="344" mass="38671">MRLLILFLLFSTIGTCLAQPTRPADYGLKAFSIQHKKLGTINFYVSATGIDSVKPLLIALDGSGHFPLTTLVQLKKHMLVYNSFDNDILQLADKFHIVLISKPGVQFCDTVVIDADSVKAGEVAEHMKPPAEYVKRASLYWRSEAASAVINYLYKKIPVNKQKVIVYGYSEGGQVVPRLAAINKKITHCASIVGAGLNQFYDWITKERVAAAKGEISLQEAQRRIDSLMLVFADIYKHPTATDKEWEGHAYQRWGSYCKDIPLESLTKLTIPIFMAVGSNDTNSPIYGLDYVPLEFLRLGKQNLTYKVYPTDHFFNEVKPSAGKEEVISHKHEMIEDLLKWLGQ</sequence>
<proteinExistence type="predicted"/>
<dbReference type="InterPro" id="IPR029058">
    <property type="entry name" value="AB_hydrolase_fold"/>
</dbReference>
<dbReference type="EMBL" id="CP032157">
    <property type="protein sequence ID" value="AXY74940.1"/>
    <property type="molecule type" value="Genomic_DNA"/>
</dbReference>
<dbReference type="KEGG" id="pseg:D3H65_13490"/>
<evidence type="ECO:0000313" key="3">
    <source>
        <dbReference type="EMBL" id="AXY74940.1"/>
    </source>
</evidence>
<dbReference type="SUPFAM" id="SSF53474">
    <property type="entry name" value="alpha/beta-Hydrolases"/>
    <property type="match status" value="1"/>
</dbReference>
<reference evidence="3 4" key="1">
    <citation type="submission" date="2018-09" db="EMBL/GenBank/DDBJ databases">
        <title>Genome sequencing of strain 6GH32-13.</title>
        <authorList>
            <person name="Weon H.-Y."/>
            <person name="Heo J."/>
            <person name="Kwon S.-W."/>
        </authorList>
    </citation>
    <scope>NUCLEOTIDE SEQUENCE [LARGE SCALE GENOMIC DNA]</scope>
    <source>
        <strain evidence="3 4">5GH32-13</strain>
    </source>
</reference>
<evidence type="ECO:0000313" key="4">
    <source>
        <dbReference type="Proteomes" id="UP000263900"/>
    </source>
</evidence>
<evidence type="ECO:0000259" key="2">
    <source>
        <dbReference type="Pfam" id="PF08840"/>
    </source>
</evidence>
<keyword evidence="4" id="KW-1185">Reference proteome</keyword>
<dbReference type="GO" id="GO:0052689">
    <property type="term" value="F:carboxylic ester hydrolase activity"/>
    <property type="evidence" value="ECO:0007669"/>
    <property type="project" value="TreeGrafter"/>
</dbReference>
<feature type="signal peptide" evidence="1">
    <location>
        <begin position="1"/>
        <end position="18"/>
    </location>
</feature>
<dbReference type="RefSeq" id="WP_119050823.1">
    <property type="nucleotide sequence ID" value="NZ_CP032157.1"/>
</dbReference>
<dbReference type="Proteomes" id="UP000263900">
    <property type="component" value="Chromosome"/>
</dbReference>
<organism evidence="3 4">
    <name type="scientific">Paraflavitalea soli</name>
    <dbReference type="NCBI Taxonomy" id="2315862"/>
    <lineage>
        <taxon>Bacteria</taxon>
        <taxon>Pseudomonadati</taxon>
        <taxon>Bacteroidota</taxon>
        <taxon>Chitinophagia</taxon>
        <taxon>Chitinophagales</taxon>
        <taxon>Chitinophagaceae</taxon>
        <taxon>Paraflavitalea</taxon>
    </lineage>
</organism>
<name>A0A3B7MPF9_9BACT</name>
<gene>
    <name evidence="3" type="ORF">D3H65_13490</name>
</gene>
<dbReference type="OrthoDB" id="1118238at2"/>
<evidence type="ECO:0000256" key="1">
    <source>
        <dbReference type="SAM" id="SignalP"/>
    </source>
</evidence>
<feature type="domain" description="BAAT/Acyl-CoA thioester hydrolase C-terminal" evidence="2">
    <location>
        <begin position="150"/>
        <end position="230"/>
    </location>
</feature>
<dbReference type="InterPro" id="IPR053145">
    <property type="entry name" value="AB_hydrolase_Est10"/>
</dbReference>
<dbReference type="AlphaFoldDB" id="A0A3B7MPF9"/>